<keyword evidence="2" id="KW-1185">Reference proteome</keyword>
<organism evidence="1 2">
    <name type="scientific">Vararia minispora EC-137</name>
    <dbReference type="NCBI Taxonomy" id="1314806"/>
    <lineage>
        <taxon>Eukaryota</taxon>
        <taxon>Fungi</taxon>
        <taxon>Dikarya</taxon>
        <taxon>Basidiomycota</taxon>
        <taxon>Agaricomycotina</taxon>
        <taxon>Agaricomycetes</taxon>
        <taxon>Russulales</taxon>
        <taxon>Lachnocladiaceae</taxon>
        <taxon>Vararia</taxon>
    </lineage>
</organism>
<comment type="caution">
    <text evidence="1">The sequence shown here is derived from an EMBL/GenBank/DDBJ whole genome shotgun (WGS) entry which is preliminary data.</text>
</comment>
<sequence length="428" mass="47102">MDGAQEYVWTPPSYNFSRKPVAAAHTKLAPDLSFPHNFARCGKWCPDGSVALMQCENRTFQTLHLQVIEVSNFPTGSFGFSKPSEARIIPQAEAIVDFAWYPRATLHDPASYCFVTSVRECPVRLLDASDGRLRASYRIVDHRERQIAPHSLAFNVVGDKLYCGFQDAVEVFDLNAPGQGTRLPTTPSRKNRDGLKGIISSIAFCPTYDPSSQLFAAGSLAPSSSISSNIALYDEGTGTARAMGWIGDVRASVTQLAFNPMKPYILYSSFRRHGAIYSWDLRSDTSVPFQVFGLEGDKWNSTNQKLRFDVDIAGRWLAVGGLTGRVSIFNLDDPPPSAEGGTGTEKTQPYMVYHAHEDAVGSVGFHPMHPLLLSVSGSRHFDTMDDNMLHGEQGTESESDPEEAPAVLLSRARRQPSVVDSSVRLWGF</sequence>
<proteinExistence type="predicted"/>
<reference evidence="1" key="1">
    <citation type="submission" date="2021-02" db="EMBL/GenBank/DDBJ databases">
        <authorList>
            <consortium name="DOE Joint Genome Institute"/>
            <person name="Ahrendt S."/>
            <person name="Looney B.P."/>
            <person name="Miyauchi S."/>
            <person name="Morin E."/>
            <person name="Drula E."/>
            <person name="Courty P.E."/>
            <person name="Chicoki N."/>
            <person name="Fauchery L."/>
            <person name="Kohler A."/>
            <person name="Kuo A."/>
            <person name="Labutti K."/>
            <person name="Pangilinan J."/>
            <person name="Lipzen A."/>
            <person name="Riley R."/>
            <person name="Andreopoulos W."/>
            <person name="He G."/>
            <person name="Johnson J."/>
            <person name="Barry K.W."/>
            <person name="Grigoriev I.V."/>
            <person name="Nagy L."/>
            <person name="Hibbett D."/>
            <person name="Henrissat B."/>
            <person name="Matheny P.B."/>
            <person name="Labbe J."/>
            <person name="Martin F."/>
        </authorList>
    </citation>
    <scope>NUCLEOTIDE SEQUENCE</scope>
    <source>
        <strain evidence="1">EC-137</strain>
    </source>
</reference>
<dbReference type="Proteomes" id="UP000814128">
    <property type="component" value="Unassembled WGS sequence"/>
</dbReference>
<evidence type="ECO:0000313" key="2">
    <source>
        <dbReference type="Proteomes" id="UP000814128"/>
    </source>
</evidence>
<dbReference type="EMBL" id="MU273493">
    <property type="protein sequence ID" value="KAI0034852.1"/>
    <property type="molecule type" value="Genomic_DNA"/>
</dbReference>
<gene>
    <name evidence="1" type="ORF">K488DRAFT_44572</name>
</gene>
<name>A0ACB8QTE6_9AGAM</name>
<accession>A0ACB8QTE6</accession>
<evidence type="ECO:0000313" key="1">
    <source>
        <dbReference type="EMBL" id="KAI0034852.1"/>
    </source>
</evidence>
<reference evidence="1" key="2">
    <citation type="journal article" date="2022" name="New Phytol.">
        <title>Evolutionary transition to the ectomycorrhizal habit in the genomes of a hyperdiverse lineage of mushroom-forming fungi.</title>
        <authorList>
            <person name="Looney B."/>
            <person name="Miyauchi S."/>
            <person name="Morin E."/>
            <person name="Drula E."/>
            <person name="Courty P.E."/>
            <person name="Kohler A."/>
            <person name="Kuo A."/>
            <person name="LaButti K."/>
            <person name="Pangilinan J."/>
            <person name="Lipzen A."/>
            <person name="Riley R."/>
            <person name="Andreopoulos W."/>
            <person name="He G."/>
            <person name="Johnson J."/>
            <person name="Nolan M."/>
            <person name="Tritt A."/>
            <person name="Barry K.W."/>
            <person name="Grigoriev I.V."/>
            <person name="Nagy L.G."/>
            <person name="Hibbett D."/>
            <person name="Henrissat B."/>
            <person name="Matheny P.B."/>
            <person name="Labbe J."/>
            <person name="Martin F.M."/>
        </authorList>
    </citation>
    <scope>NUCLEOTIDE SEQUENCE</scope>
    <source>
        <strain evidence="1">EC-137</strain>
    </source>
</reference>
<protein>
    <submittedName>
        <fullName evidence="1">WD40-repeat-containing domain protein</fullName>
    </submittedName>
</protein>